<protein>
    <recommendedName>
        <fullName evidence="4">Beta-defensin</fullName>
    </recommendedName>
</protein>
<evidence type="ECO:0008006" key="4">
    <source>
        <dbReference type="Google" id="ProtNLM"/>
    </source>
</evidence>
<organism evidence="2 3">
    <name type="scientific">Sus scrofa</name>
    <name type="common">Pig</name>
    <dbReference type="NCBI Taxonomy" id="9823"/>
    <lineage>
        <taxon>Eukaryota</taxon>
        <taxon>Metazoa</taxon>
        <taxon>Chordata</taxon>
        <taxon>Craniata</taxon>
        <taxon>Vertebrata</taxon>
        <taxon>Euteleostomi</taxon>
        <taxon>Mammalia</taxon>
        <taxon>Eutheria</taxon>
        <taxon>Laurasiatheria</taxon>
        <taxon>Artiodactyla</taxon>
        <taxon>Suina</taxon>
        <taxon>Suidae</taxon>
        <taxon>Sus</taxon>
    </lineage>
</organism>
<evidence type="ECO:0000313" key="2">
    <source>
        <dbReference type="Ensembl" id="ENSSSCP00015016086.1"/>
    </source>
</evidence>
<accession>A0A8D0NB23</accession>
<proteinExistence type="predicted"/>
<dbReference type="Proteomes" id="UP000694726">
    <property type="component" value="Unplaced"/>
</dbReference>
<keyword evidence="1" id="KW-1133">Transmembrane helix</keyword>
<dbReference type="AlphaFoldDB" id="A0A8D0NB23"/>
<sequence>GVMKIFFLMFAAIILLAHIFSRVGLRRQILCHRMASRCEVKCLSFEVNFGCCRAELAPFCCKKKKRRNN</sequence>
<evidence type="ECO:0000256" key="1">
    <source>
        <dbReference type="SAM" id="Phobius"/>
    </source>
</evidence>
<keyword evidence="1" id="KW-0812">Transmembrane</keyword>
<feature type="transmembrane region" description="Helical" evidence="1">
    <location>
        <begin position="6"/>
        <end position="25"/>
    </location>
</feature>
<keyword evidence="1" id="KW-0472">Membrane</keyword>
<reference evidence="2" key="1">
    <citation type="submission" date="2025-08" db="UniProtKB">
        <authorList>
            <consortium name="Ensembl"/>
        </authorList>
    </citation>
    <scope>IDENTIFICATION</scope>
</reference>
<name>A0A8D0NB23_PIG</name>
<evidence type="ECO:0000313" key="3">
    <source>
        <dbReference type="Proteomes" id="UP000694726"/>
    </source>
</evidence>
<dbReference type="Ensembl" id="ENSSSCT00015040700.1">
    <property type="protein sequence ID" value="ENSSSCP00015016086.1"/>
    <property type="gene ID" value="ENSSSCG00015030686.1"/>
</dbReference>